<dbReference type="SFLD" id="SFLDS00019">
    <property type="entry name" value="Glutathione_Transferase_(cytos"/>
    <property type="match status" value="1"/>
</dbReference>
<dbReference type="PROSITE" id="PS50404">
    <property type="entry name" value="GST_NTER"/>
    <property type="match status" value="1"/>
</dbReference>
<keyword evidence="3" id="KW-0808">Transferase</keyword>
<dbReference type="GO" id="GO:0004364">
    <property type="term" value="F:glutathione transferase activity"/>
    <property type="evidence" value="ECO:0007669"/>
    <property type="project" value="UniProtKB-EC"/>
</dbReference>
<dbReference type="InterPro" id="IPR036249">
    <property type="entry name" value="Thioredoxin-like_sf"/>
</dbReference>
<dbReference type="SUPFAM" id="SSF47616">
    <property type="entry name" value="GST C-terminal domain-like"/>
    <property type="match status" value="1"/>
</dbReference>
<dbReference type="InterPro" id="IPR036282">
    <property type="entry name" value="Glutathione-S-Trfase_C_sf"/>
</dbReference>
<dbReference type="InterPro" id="IPR040079">
    <property type="entry name" value="Glutathione_S-Trfase"/>
</dbReference>
<evidence type="ECO:0000256" key="4">
    <source>
        <dbReference type="ARBA" id="ARBA00025743"/>
    </source>
</evidence>
<evidence type="ECO:0000256" key="3">
    <source>
        <dbReference type="ARBA" id="ARBA00022679"/>
    </source>
</evidence>
<comment type="similarity">
    <text evidence="4">Belongs to the GST superfamily. Tau family.</text>
</comment>
<dbReference type="Gene3D" id="3.40.30.10">
    <property type="entry name" value="Glutaredoxin"/>
    <property type="match status" value="1"/>
</dbReference>
<dbReference type="InterPro" id="IPR004046">
    <property type="entry name" value="GST_C"/>
</dbReference>
<dbReference type="InterPro" id="IPR010987">
    <property type="entry name" value="Glutathione-S-Trfase_C-like"/>
</dbReference>
<keyword evidence="2" id="KW-0216">Detoxification</keyword>
<dbReference type="SFLD" id="SFLDG00358">
    <property type="entry name" value="Main_(cytGST)"/>
    <property type="match status" value="1"/>
</dbReference>
<gene>
    <name evidence="8" type="ORF">QN277_004242</name>
</gene>
<feature type="domain" description="GST N-terminal" evidence="6">
    <location>
        <begin position="5"/>
        <end position="84"/>
    </location>
</feature>
<dbReference type="InterPro" id="IPR045074">
    <property type="entry name" value="GST_C_Tau"/>
</dbReference>
<comment type="catalytic activity">
    <reaction evidence="5">
        <text>RX + glutathione = an S-substituted glutathione + a halide anion + H(+)</text>
        <dbReference type="Rhea" id="RHEA:16437"/>
        <dbReference type="ChEBI" id="CHEBI:15378"/>
        <dbReference type="ChEBI" id="CHEBI:16042"/>
        <dbReference type="ChEBI" id="CHEBI:17792"/>
        <dbReference type="ChEBI" id="CHEBI:57925"/>
        <dbReference type="ChEBI" id="CHEBI:90779"/>
        <dbReference type="EC" id="2.5.1.18"/>
    </reaction>
</comment>
<reference evidence="8" key="1">
    <citation type="submission" date="2023-10" db="EMBL/GenBank/DDBJ databases">
        <title>Chromosome-level genome of the transformable northern wattle, Acacia crassicarpa.</title>
        <authorList>
            <person name="Massaro I."/>
            <person name="Sinha N.R."/>
            <person name="Poethig S."/>
            <person name="Leichty A.R."/>
        </authorList>
    </citation>
    <scope>NUCLEOTIDE SEQUENCE</scope>
    <source>
        <strain evidence="8">Acra3RX</strain>
        <tissue evidence="8">Leaf</tissue>
    </source>
</reference>
<dbReference type="PANTHER" id="PTHR11260">
    <property type="entry name" value="GLUTATHIONE S-TRANSFERASE, GST, SUPERFAMILY, GST DOMAIN CONTAINING"/>
    <property type="match status" value="1"/>
</dbReference>
<dbReference type="Pfam" id="PF00043">
    <property type="entry name" value="GST_C"/>
    <property type="match status" value="1"/>
</dbReference>
<evidence type="ECO:0000256" key="2">
    <source>
        <dbReference type="ARBA" id="ARBA00022575"/>
    </source>
</evidence>
<dbReference type="FunFam" id="1.20.1050.10:FF:000016">
    <property type="entry name" value="Glutathione S-transferase U9"/>
    <property type="match status" value="1"/>
</dbReference>
<dbReference type="EMBL" id="JAWXYG010000010">
    <property type="protein sequence ID" value="KAK4261212.1"/>
    <property type="molecule type" value="Genomic_DNA"/>
</dbReference>
<dbReference type="EC" id="2.5.1.18" evidence="1"/>
<evidence type="ECO:0000259" key="6">
    <source>
        <dbReference type="PROSITE" id="PS50404"/>
    </source>
</evidence>
<dbReference type="InterPro" id="IPR045073">
    <property type="entry name" value="Omega/Tau-like"/>
</dbReference>
<dbReference type="GO" id="GO:0009407">
    <property type="term" value="P:toxin catabolic process"/>
    <property type="evidence" value="ECO:0007669"/>
    <property type="project" value="UniProtKB-ARBA"/>
</dbReference>
<dbReference type="CDD" id="cd03185">
    <property type="entry name" value="GST_C_Tau"/>
    <property type="match status" value="1"/>
</dbReference>
<dbReference type="SUPFAM" id="SSF52833">
    <property type="entry name" value="Thioredoxin-like"/>
    <property type="match status" value="1"/>
</dbReference>
<dbReference type="FunFam" id="3.40.30.10:FF:000044">
    <property type="entry name" value="Glutathione S-transferase GSTU6"/>
    <property type="match status" value="1"/>
</dbReference>
<evidence type="ECO:0000259" key="7">
    <source>
        <dbReference type="PROSITE" id="PS50405"/>
    </source>
</evidence>
<dbReference type="Proteomes" id="UP001293593">
    <property type="component" value="Unassembled WGS sequence"/>
</dbReference>
<evidence type="ECO:0000256" key="5">
    <source>
        <dbReference type="ARBA" id="ARBA00047960"/>
    </source>
</evidence>
<organism evidence="8 9">
    <name type="scientific">Acacia crassicarpa</name>
    <name type="common">northern wattle</name>
    <dbReference type="NCBI Taxonomy" id="499986"/>
    <lineage>
        <taxon>Eukaryota</taxon>
        <taxon>Viridiplantae</taxon>
        <taxon>Streptophyta</taxon>
        <taxon>Embryophyta</taxon>
        <taxon>Tracheophyta</taxon>
        <taxon>Spermatophyta</taxon>
        <taxon>Magnoliopsida</taxon>
        <taxon>eudicotyledons</taxon>
        <taxon>Gunneridae</taxon>
        <taxon>Pentapetalae</taxon>
        <taxon>rosids</taxon>
        <taxon>fabids</taxon>
        <taxon>Fabales</taxon>
        <taxon>Fabaceae</taxon>
        <taxon>Caesalpinioideae</taxon>
        <taxon>mimosoid clade</taxon>
        <taxon>Acacieae</taxon>
        <taxon>Acacia</taxon>
    </lineage>
</organism>
<keyword evidence="9" id="KW-1185">Reference proteome</keyword>
<proteinExistence type="inferred from homology"/>
<comment type="caution">
    <text evidence="8">The sequence shown here is derived from an EMBL/GenBank/DDBJ whole genome shotgun (WGS) entry which is preliminary data.</text>
</comment>
<evidence type="ECO:0000313" key="9">
    <source>
        <dbReference type="Proteomes" id="UP001293593"/>
    </source>
</evidence>
<dbReference type="Gene3D" id="1.20.1050.10">
    <property type="match status" value="1"/>
</dbReference>
<feature type="domain" description="GST C-terminal" evidence="7">
    <location>
        <begin position="90"/>
        <end position="226"/>
    </location>
</feature>
<name>A0AAE1J2I8_9FABA</name>
<protein>
    <recommendedName>
        <fullName evidence="1">glutathione transferase</fullName>
        <ecNumber evidence="1">2.5.1.18</ecNumber>
    </recommendedName>
</protein>
<dbReference type="GO" id="GO:0005737">
    <property type="term" value="C:cytoplasm"/>
    <property type="evidence" value="ECO:0007669"/>
    <property type="project" value="TreeGrafter"/>
</dbReference>
<dbReference type="AlphaFoldDB" id="A0AAE1J2I8"/>
<dbReference type="Pfam" id="PF02798">
    <property type="entry name" value="GST_N"/>
    <property type="match status" value="1"/>
</dbReference>
<dbReference type="PANTHER" id="PTHR11260:SF779">
    <property type="entry name" value="GLUTATHIONE TRANSFERASE"/>
    <property type="match status" value="1"/>
</dbReference>
<accession>A0AAE1J2I8</accession>
<dbReference type="CDD" id="cd03058">
    <property type="entry name" value="GST_N_Tau"/>
    <property type="match status" value="1"/>
</dbReference>
<dbReference type="GO" id="GO:0006749">
    <property type="term" value="P:glutathione metabolic process"/>
    <property type="evidence" value="ECO:0007669"/>
    <property type="project" value="InterPro"/>
</dbReference>
<evidence type="ECO:0000313" key="8">
    <source>
        <dbReference type="EMBL" id="KAK4261212.1"/>
    </source>
</evidence>
<dbReference type="PROSITE" id="PS50405">
    <property type="entry name" value="GST_CTER"/>
    <property type="match status" value="1"/>
</dbReference>
<dbReference type="SFLD" id="SFLDG01152">
    <property type="entry name" value="Main.3:_Omega-_and_Tau-like"/>
    <property type="match status" value="1"/>
</dbReference>
<sequence length="231" mass="26438">MASSNHLKLLGGWFSPFVMRVKIALNIKSLVYENIEETLNPKSQLLLQLNPMHKKIPVLLHGDKTICESRIIVEYVDEVWNSGPSFLHSDAYDRAIARFWAAYIDDKLFVAMIHALKEEDEEARKAYLEEIEDSLVTMEDELQKCCREGKGYFGGEEIGLVDITFGSLLCWVSVIETVNGRKMIVEEKHPCLVKWAERFEFDPNVKGLIPETEKLIEFALQMKWKGAASAK</sequence>
<dbReference type="InterPro" id="IPR004045">
    <property type="entry name" value="Glutathione_S-Trfase_N"/>
</dbReference>
<evidence type="ECO:0000256" key="1">
    <source>
        <dbReference type="ARBA" id="ARBA00012452"/>
    </source>
</evidence>